<dbReference type="RefSeq" id="WP_170013316.1">
    <property type="nucleotide sequence ID" value="NZ_JABCRE010000003.1"/>
</dbReference>
<dbReference type="AlphaFoldDB" id="A0A848QPS4"/>
<gene>
    <name evidence="2" type="ORF">HKD42_11040</name>
</gene>
<dbReference type="Proteomes" id="UP000561181">
    <property type="component" value="Unassembled WGS sequence"/>
</dbReference>
<keyword evidence="2" id="KW-0808">Transferase</keyword>
<evidence type="ECO:0000313" key="3">
    <source>
        <dbReference type="Proteomes" id="UP000561181"/>
    </source>
</evidence>
<dbReference type="GO" id="GO:0016757">
    <property type="term" value="F:glycosyltransferase activity"/>
    <property type="evidence" value="ECO:0007669"/>
    <property type="project" value="UniProtKB-ARBA"/>
</dbReference>
<sequence>MPSDHLKVWHAIGPMEMGGAEVMIMELMRHKSADIDVTFLVHCRDSYLAGSAHFDQEIQALGGAIAPITTPMQSGVLAYLEAFKDHIAQHGTPDVIHIHLNARSGLVAVAAALHKIPRIIVHSHAEITFRGTWRYRILAQLELLISRVLFTFLATHLWACSKPAFKSLFLPFSLRKQHRAIVPNAINVSPYIMAMQKAGAITNKAASDQPRPLVIGTVGRIVRHKNVLFLIAVCSLLRRRGTAVELRIVGREAESDYADKIRAAIAADGLEDCVYLMGERGDIPGQMAGFDVFASPALKEGFGIVAIEAQAAGKACVLSTGFPPAVDMGLNLVDFVEQYDTEMWADAIMQASVRDPVDSAQIDQAFQNSGFSIETSVKIVEHAWRGYER</sequence>
<dbReference type="Pfam" id="PF13579">
    <property type="entry name" value="Glyco_trans_4_4"/>
    <property type="match status" value="1"/>
</dbReference>
<protein>
    <submittedName>
        <fullName evidence="2">Glycosyltransferase</fullName>
    </submittedName>
</protein>
<dbReference type="Pfam" id="PF13692">
    <property type="entry name" value="Glyco_trans_1_4"/>
    <property type="match status" value="1"/>
</dbReference>
<organism evidence="2 3">
    <name type="scientific">Pontixanthobacter rizhaonensis</name>
    <dbReference type="NCBI Taxonomy" id="2730337"/>
    <lineage>
        <taxon>Bacteria</taxon>
        <taxon>Pseudomonadati</taxon>
        <taxon>Pseudomonadota</taxon>
        <taxon>Alphaproteobacteria</taxon>
        <taxon>Sphingomonadales</taxon>
        <taxon>Erythrobacteraceae</taxon>
        <taxon>Pontixanthobacter</taxon>
    </lineage>
</organism>
<feature type="domain" description="Glycosyltransferase subfamily 4-like N-terminal" evidence="1">
    <location>
        <begin position="18"/>
        <end position="161"/>
    </location>
</feature>
<keyword evidence="3" id="KW-1185">Reference proteome</keyword>
<comment type="caution">
    <text evidence="2">The sequence shown here is derived from an EMBL/GenBank/DDBJ whole genome shotgun (WGS) entry which is preliminary data.</text>
</comment>
<dbReference type="PANTHER" id="PTHR12526">
    <property type="entry name" value="GLYCOSYLTRANSFERASE"/>
    <property type="match status" value="1"/>
</dbReference>
<evidence type="ECO:0000313" key="2">
    <source>
        <dbReference type="EMBL" id="NMW32597.1"/>
    </source>
</evidence>
<dbReference type="EMBL" id="JABCRE010000003">
    <property type="protein sequence ID" value="NMW32597.1"/>
    <property type="molecule type" value="Genomic_DNA"/>
</dbReference>
<evidence type="ECO:0000259" key="1">
    <source>
        <dbReference type="Pfam" id="PF13579"/>
    </source>
</evidence>
<dbReference type="Gene3D" id="3.40.50.2000">
    <property type="entry name" value="Glycogen Phosphorylase B"/>
    <property type="match status" value="2"/>
</dbReference>
<proteinExistence type="predicted"/>
<dbReference type="SUPFAM" id="SSF53756">
    <property type="entry name" value="UDP-Glycosyltransferase/glycogen phosphorylase"/>
    <property type="match status" value="1"/>
</dbReference>
<dbReference type="InterPro" id="IPR028098">
    <property type="entry name" value="Glyco_trans_4-like_N"/>
</dbReference>
<name>A0A848QPS4_9SPHN</name>
<reference evidence="2 3" key="1">
    <citation type="submission" date="2020-04" db="EMBL/GenBank/DDBJ databases">
        <authorList>
            <person name="Liu A."/>
        </authorList>
    </citation>
    <scope>NUCLEOTIDE SEQUENCE [LARGE SCALE GENOMIC DNA]</scope>
    <source>
        <strain evidence="2 3">RZ02</strain>
    </source>
</reference>
<accession>A0A848QPS4</accession>